<evidence type="ECO:0000313" key="2">
    <source>
        <dbReference type="Proteomes" id="UP000014200"/>
    </source>
</evidence>
<comment type="caution">
    <text evidence="1">The sequence shown here is derived from an EMBL/GenBank/DDBJ whole genome shotgun (WGS) entry which is preliminary data.</text>
</comment>
<dbReference type="HOGENOM" id="CLU_2491375_0_0_10"/>
<dbReference type="AlphaFoldDB" id="R9IER4"/>
<reference evidence="1 2" key="1">
    <citation type="submission" date="2013-04" db="EMBL/GenBank/DDBJ databases">
        <title>The Genome Sequence of Bacteroides massiliensis dnLKV3.</title>
        <authorList>
            <consortium name="The Broad Institute Genomics Platform"/>
            <consortium name="The Broad Institute Genome Sequencing Center for Infectious Disease"/>
            <person name="Earl A."/>
            <person name="Xavier R."/>
            <person name="Kuhn K."/>
            <person name="Stappenbeck T."/>
            <person name="Walker B."/>
            <person name="Young S."/>
            <person name="Zeng Q."/>
            <person name="Gargeya S."/>
            <person name="Fitzgerald M."/>
            <person name="Haas B."/>
            <person name="Abouelleil A."/>
            <person name="Allen A.W."/>
            <person name="Alvarado L."/>
            <person name="Arachchi H.M."/>
            <person name="Berlin A.M."/>
            <person name="Chapman S.B."/>
            <person name="Gainer-Dewar J."/>
            <person name="Goldberg J."/>
            <person name="Griggs A."/>
            <person name="Gujja S."/>
            <person name="Hansen M."/>
            <person name="Howarth C."/>
            <person name="Imamovic A."/>
            <person name="Ireland A."/>
            <person name="Larimer J."/>
            <person name="McCowan C."/>
            <person name="Murphy C."/>
            <person name="Pearson M."/>
            <person name="Poon T.W."/>
            <person name="Priest M."/>
            <person name="Roberts A."/>
            <person name="Saif S."/>
            <person name="Shea T."/>
            <person name="Sisk P."/>
            <person name="Sykes S."/>
            <person name="Wortman J."/>
            <person name="Nusbaum C."/>
            <person name="Birren B."/>
        </authorList>
    </citation>
    <scope>NUCLEOTIDE SEQUENCE [LARGE SCALE GENOMIC DNA]</scope>
    <source>
        <strain evidence="2">dnLKV3</strain>
    </source>
</reference>
<sequence>MRNGFVLLWNARGGLINADAFTYVLKKNEPFLRMGEFPPFTIAAEYLLVLPFKRIPVYVVIAVKRTGGRRDRLHTLLLKKAANSFG</sequence>
<organism evidence="1 2">
    <name type="scientific">Phocaeicola sartorii</name>
    <dbReference type="NCBI Taxonomy" id="671267"/>
    <lineage>
        <taxon>Bacteria</taxon>
        <taxon>Pseudomonadati</taxon>
        <taxon>Bacteroidota</taxon>
        <taxon>Bacteroidia</taxon>
        <taxon>Bacteroidales</taxon>
        <taxon>Bacteroidaceae</taxon>
        <taxon>Phocaeicola</taxon>
    </lineage>
</organism>
<dbReference type="Proteomes" id="UP000014200">
    <property type="component" value="Unassembled WGS sequence"/>
</dbReference>
<keyword evidence="2" id="KW-1185">Reference proteome</keyword>
<proteinExistence type="predicted"/>
<gene>
    <name evidence="1" type="ORF">C802_02435</name>
</gene>
<name>R9IER4_9BACT</name>
<accession>R9IER4</accession>
<dbReference type="EMBL" id="ASSP01000016">
    <property type="protein sequence ID" value="EOS11860.1"/>
    <property type="molecule type" value="Genomic_DNA"/>
</dbReference>
<evidence type="ECO:0000313" key="1">
    <source>
        <dbReference type="EMBL" id="EOS11860.1"/>
    </source>
</evidence>
<protein>
    <submittedName>
        <fullName evidence="1">Uncharacterized protein</fullName>
    </submittedName>
</protein>